<feature type="transmembrane region" description="Helical" evidence="7">
    <location>
        <begin position="252"/>
        <end position="274"/>
    </location>
</feature>
<dbReference type="RefSeq" id="WP_122966288.1">
    <property type="nucleotide sequence ID" value="NZ_BJMH01000006.1"/>
</dbReference>
<evidence type="ECO:0000256" key="6">
    <source>
        <dbReference type="ARBA" id="ARBA00038076"/>
    </source>
</evidence>
<keyword evidence="2" id="KW-1003">Cell membrane</keyword>
<evidence type="ECO:0000313" key="10">
    <source>
        <dbReference type="EMBL" id="GEB32051.1"/>
    </source>
</evidence>
<dbReference type="InterPro" id="IPR003838">
    <property type="entry name" value="ABC3_permease_C"/>
</dbReference>
<dbReference type="GO" id="GO:0022857">
    <property type="term" value="F:transmembrane transporter activity"/>
    <property type="evidence" value="ECO:0007669"/>
    <property type="project" value="TreeGrafter"/>
</dbReference>
<evidence type="ECO:0000259" key="9">
    <source>
        <dbReference type="Pfam" id="PF12704"/>
    </source>
</evidence>
<keyword evidence="11" id="KW-1185">Reference proteome</keyword>
<evidence type="ECO:0008006" key="12">
    <source>
        <dbReference type="Google" id="ProtNLM"/>
    </source>
</evidence>
<evidence type="ECO:0000313" key="11">
    <source>
        <dbReference type="Proteomes" id="UP000316882"/>
    </source>
</evidence>
<dbReference type="EMBL" id="BJMH01000006">
    <property type="protein sequence ID" value="GEB32051.1"/>
    <property type="molecule type" value="Genomic_DNA"/>
</dbReference>
<protein>
    <recommendedName>
        <fullName evidence="12">ABC transporter permease</fullName>
    </recommendedName>
</protein>
<dbReference type="InterPro" id="IPR050250">
    <property type="entry name" value="Macrolide_Exporter_MacB"/>
</dbReference>
<dbReference type="PANTHER" id="PTHR30572">
    <property type="entry name" value="MEMBRANE COMPONENT OF TRANSPORTER-RELATED"/>
    <property type="match status" value="1"/>
</dbReference>
<dbReference type="AlphaFoldDB" id="A0A4Y3PNS2"/>
<evidence type="ECO:0000256" key="5">
    <source>
        <dbReference type="ARBA" id="ARBA00023136"/>
    </source>
</evidence>
<dbReference type="GO" id="GO:0005886">
    <property type="term" value="C:plasma membrane"/>
    <property type="evidence" value="ECO:0007669"/>
    <property type="project" value="UniProtKB-SubCell"/>
</dbReference>
<name>A0A4Y3PNS2_BREPA</name>
<keyword evidence="5 7" id="KW-0472">Membrane</keyword>
<dbReference type="PANTHER" id="PTHR30572:SF4">
    <property type="entry name" value="ABC TRANSPORTER PERMEASE YTRF"/>
    <property type="match status" value="1"/>
</dbReference>
<comment type="caution">
    <text evidence="10">The sequence shown here is derived from an EMBL/GenBank/DDBJ whole genome shotgun (WGS) entry which is preliminary data.</text>
</comment>
<feature type="transmembrane region" description="Helical" evidence="7">
    <location>
        <begin position="12"/>
        <end position="35"/>
    </location>
</feature>
<evidence type="ECO:0000256" key="3">
    <source>
        <dbReference type="ARBA" id="ARBA00022692"/>
    </source>
</evidence>
<evidence type="ECO:0000256" key="4">
    <source>
        <dbReference type="ARBA" id="ARBA00022989"/>
    </source>
</evidence>
<dbReference type="Proteomes" id="UP000316882">
    <property type="component" value="Unassembled WGS sequence"/>
</dbReference>
<feature type="domain" description="MacB-like periplasmic core" evidence="9">
    <location>
        <begin position="17"/>
        <end position="191"/>
    </location>
</feature>
<evidence type="ECO:0000256" key="2">
    <source>
        <dbReference type="ARBA" id="ARBA00022475"/>
    </source>
</evidence>
<organism evidence="10 11">
    <name type="scientific">Brevibacillus parabrevis</name>
    <dbReference type="NCBI Taxonomy" id="54914"/>
    <lineage>
        <taxon>Bacteria</taxon>
        <taxon>Bacillati</taxon>
        <taxon>Bacillota</taxon>
        <taxon>Bacilli</taxon>
        <taxon>Bacillales</taxon>
        <taxon>Paenibacillaceae</taxon>
        <taxon>Brevibacillus</taxon>
    </lineage>
</organism>
<evidence type="ECO:0000256" key="1">
    <source>
        <dbReference type="ARBA" id="ARBA00004651"/>
    </source>
</evidence>
<comment type="subcellular location">
    <subcellularLocation>
        <location evidence="1">Cell membrane</location>
        <topology evidence="1">Multi-pass membrane protein</topology>
    </subcellularLocation>
</comment>
<gene>
    <name evidence="10" type="ORF">BPA01_16310</name>
</gene>
<accession>A0A4Y3PNS2</accession>
<feature type="transmembrane region" description="Helical" evidence="7">
    <location>
        <begin position="338"/>
        <end position="356"/>
    </location>
</feature>
<dbReference type="Pfam" id="PF12704">
    <property type="entry name" value="MacB_PCD"/>
    <property type="match status" value="1"/>
</dbReference>
<evidence type="ECO:0000259" key="8">
    <source>
        <dbReference type="Pfam" id="PF02687"/>
    </source>
</evidence>
<dbReference type="InterPro" id="IPR025857">
    <property type="entry name" value="MacB_PCD"/>
</dbReference>
<proteinExistence type="inferred from homology"/>
<feature type="domain" description="ABC3 transporter permease C-terminal" evidence="8">
    <location>
        <begin position="254"/>
        <end position="366"/>
    </location>
</feature>
<keyword evidence="4 7" id="KW-1133">Transmembrane helix</keyword>
<dbReference type="STRING" id="54914.AV540_01540"/>
<dbReference type="Pfam" id="PF02687">
    <property type="entry name" value="FtsX"/>
    <property type="match status" value="1"/>
</dbReference>
<evidence type="ECO:0000256" key="7">
    <source>
        <dbReference type="SAM" id="Phobius"/>
    </source>
</evidence>
<feature type="transmembrane region" description="Helical" evidence="7">
    <location>
        <begin position="294"/>
        <end position="318"/>
    </location>
</feature>
<sequence length="372" mass="41425">MTISSIKNQFKAHPVTTALIILGLTISIVLISIGISSVRNTHLLIQQQVHYAPQNATKIELELSDKQDVHALFKVFDGISDQTGVILDRAKMFHNGLMAPVTPEYWTKQVVQRFPLETGRYLNITDIIHGEKVALVGKARGKGVRTKNGKPYILLDNEEYEVIGIIGVKGKTTKAIDYKIVIPATSLSSTLLSKLQSTKTIPFLIHNIYTNTYADEKQIKQNAKRLFPEVTCTASPYGETEGIIAPNRGGEIYISIMVYALAIINAINLTAFWIHERKYEIGIRKAFGYSNADIVSMLFWEMCVINLIAVVIGFSIQWMIRSLLSKWLDYPVEITSTTIFAAILFVFATAFFTTAIPSGKAVKIQPVEAIRG</sequence>
<comment type="similarity">
    <text evidence="6">Belongs to the ABC-4 integral membrane protein family.</text>
</comment>
<keyword evidence="3 7" id="KW-0812">Transmembrane</keyword>
<reference evidence="10 11" key="1">
    <citation type="submission" date="2019-06" db="EMBL/GenBank/DDBJ databases">
        <title>Whole genome shotgun sequence of Brevibacillus parabrevis NBRC 12334.</title>
        <authorList>
            <person name="Hosoyama A."/>
            <person name="Uohara A."/>
            <person name="Ohji S."/>
            <person name="Ichikawa N."/>
        </authorList>
    </citation>
    <scope>NUCLEOTIDE SEQUENCE [LARGE SCALE GENOMIC DNA]</scope>
    <source>
        <strain evidence="10 11">NBRC 12334</strain>
    </source>
</reference>